<dbReference type="EMBL" id="JAANIU010000036">
    <property type="protein sequence ID" value="KAG1576010.1"/>
    <property type="molecule type" value="Genomic_DNA"/>
</dbReference>
<dbReference type="Proteomes" id="UP000740926">
    <property type="component" value="Unassembled WGS sequence"/>
</dbReference>
<keyword evidence="2" id="KW-1185">Reference proteome</keyword>
<dbReference type="AlphaFoldDB" id="A0A9P6ZE52"/>
<gene>
    <name evidence="1" type="ORF">G6F50_000584</name>
</gene>
<name>A0A9P6ZE52_9FUNG</name>
<protein>
    <submittedName>
        <fullName evidence="1">Uncharacterized protein</fullName>
    </submittedName>
</protein>
<reference evidence="1 2" key="1">
    <citation type="journal article" date="2020" name="Microb. Genom.">
        <title>Genetic diversity of clinical and environmental Mucorales isolates obtained from an investigation of mucormycosis cases among solid organ transplant recipients.</title>
        <authorList>
            <person name="Nguyen M.H."/>
            <person name="Kaul D."/>
            <person name="Muto C."/>
            <person name="Cheng S.J."/>
            <person name="Richter R.A."/>
            <person name="Bruno V.M."/>
            <person name="Liu G."/>
            <person name="Beyhan S."/>
            <person name="Sundermann A.J."/>
            <person name="Mounaud S."/>
            <person name="Pasculle A.W."/>
            <person name="Nierman W.C."/>
            <person name="Driscoll E."/>
            <person name="Cumbie R."/>
            <person name="Clancy C.J."/>
            <person name="Dupont C.L."/>
        </authorList>
    </citation>
    <scope>NUCLEOTIDE SEQUENCE [LARGE SCALE GENOMIC DNA]</scope>
    <source>
        <strain evidence="1 2">GL24</strain>
    </source>
</reference>
<comment type="caution">
    <text evidence="1">The sequence shown here is derived from an EMBL/GenBank/DDBJ whole genome shotgun (WGS) entry which is preliminary data.</text>
</comment>
<proteinExistence type="predicted"/>
<evidence type="ECO:0000313" key="2">
    <source>
        <dbReference type="Proteomes" id="UP000740926"/>
    </source>
</evidence>
<accession>A0A9P6ZE52</accession>
<sequence>MMVPQNTSQGQKKEHAVAAVLKTRAKTTTVLGAIAPYGAVSIKLRQISVVEQPKKISQKEIEKKRNRN</sequence>
<evidence type="ECO:0000313" key="1">
    <source>
        <dbReference type="EMBL" id="KAG1576010.1"/>
    </source>
</evidence>
<organism evidence="1 2">
    <name type="scientific">Rhizopus delemar</name>
    <dbReference type="NCBI Taxonomy" id="936053"/>
    <lineage>
        <taxon>Eukaryota</taxon>
        <taxon>Fungi</taxon>
        <taxon>Fungi incertae sedis</taxon>
        <taxon>Mucoromycota</taxon>
        <taxon>Mucoromycotina</taxon>
        <taxon>Mucoromycetes</taxon>
        <taxon>Mucorales</taxon>
        <taxon>Mucorineae</taxon>
        <taxon>Rhizopodaceae</taxon>
        <taxon>Rhizopus</taxon>
    </lineage>
</organism>